<dbReference type="PANTHER" id="PTHR35560">
    <property type="entry name" value="BLL0132 PROTEIN"/>
    <property type="match status" value="1"/>
</dbReference>
<name>A0A286AEF1_9SPHI</name>
<evidence type="ECO:0008006" key="4">
    <source>
        <dbReference type="Google" id="ProtNLM"/>
    </source>
</evidence>
<feature type="signal peptide" evidence="1">
    <location>
        <begin position="1"/>
        <end position="20"/>
    </location>
</feature>
<dbReference type="OrthoDB" id="1094867at2"/>
<reference evidence="3" key="1">
    <citation type="submission" date="2017-09" db="EMBL/GenBank/DDBJ databases">
        <authorList>
            <person name="Varghese N."/>
            <person name="Submissions S."/>
        </authorList>
    </citation>
    <scope>NUCLEOTIDE SEQUENCE [LARGE SCALE GENOMIC DNA]</scope>
    <source>
        <strain evidence="3">CGMCC 1.12803</strain>
    </source>
</reference>
<dbReference type="RefSeq" id="WP_097133743.1">
    <property type="nucleotide sequence ID" value="NZ_OCMT01000004.1"/>
</dbReference>
<dbReference type="PANTHER" id="PTHR35560:SF3">
    <property type="entry name" value="PEPTIDASE S9 PROLYL OLIGOPEPTIDASE CATALYTIC DOMAIN-CONTAINING PROTEIN"/>
    <property type="match status" value="1"/>
</dbReference>
<keyword evidence="3" id="KW-1185">Reference proteome</keyword>
<dbReference type="Gene3D" id="3.40.50.1820">
    <property type="entry name" value="alpha/beta hydrolase"/>
    <property type="match status" value="1"/>
</dbReference>
<evidence type="ECO:0000313" key="3">
    <source>
        <dbReference type="Proteomes" id="UP000219281"/>
    </source>
</evidence>
<dbReference type="InterPro" id="IPR029058">
    <property type="entry name" value="AB_hydrolase_fold"/>
</dbReference>
<evidence type="ECO:0000256" key="1">
    <source>
        <dbReference type="SAM" id="SignalP"/>
    </source>
</evidence>
<feature type="chain" id="PRO_5013398177" description="Alpha/beta hydrolase" evidence="1">
    <location>
        <begin position="21"/>
        <end position="295"/>
    </location>
</feature>
<gene>
    <name evidence="2" type="ORF">SAMN06297358_3990</name>
</gene>
<protein>
    <recommendedName>
        <fullName evidence="4">Alpha/beta hydrolase</fullName>
    </recommendedName>
</protein>
<sequence length="295" mass="33459">MKYILFLTLLTFSGITSLFAQINSSTVGKQMFYFDNNGKLRSPIKVFYFSPKANASDMPVVVMLHGANRDASAYLDDLVNAATVFGCKIIAPEFDQEDYRGAEKYNLGNVYEKNKKTFLSPEKWSFSLIEPLFDHVVAQTKSNSKGYYLYGHSGGAQFVHRFMMFVKQTRIIKAAFANAGWYTLPNTETEFPYGIKNAPIDQPQLAKFFATKTFVILGMNDTSTDEKSYNVTDDAEAQGKTRFDRGKNYFKTVKAKAEEMKLPLNWTEIYVPNVGHENGNIGKFAFANFFMDIQQ</sequence>
<dbReference type="Proteomes" id="UP000219281">
    <property type="component" value="Unassembled WGS sequence"/>
</dbReference>
<organism evidence="2 3">
    <name type="scientific">Pedobacter xixiisoli</name>
    <dbReference type="NCBI Taxonomy" id="1476464"/>
    <lineage>
        <taxon>Bacteria</taxon>
        <taxon>Pseudomonadati</taxon>
        <taxon>Bacteroidota</taxon>
        <taxon>Sphingobacteriia</taxon>
        <taxon>Sphingobacteriales</taxon>
        <taxon>Sphingobacteriaceae</taxon>
        <taxon>Pedobacter</taxon>
    </lineage>
</organism>
<dbReference type="SUPFAM" id="SSF53474">
    <property type="entry name" value="alpha/beta-Hydrolases"/>
    <property type="match status" value="1"/>
</dbReference>
<accession>A0A286AEF1</accession>
<proteinExistence type="predicted"/>
<dbReference type="EMBL" id="OCMT01000004">
    <property type="protein sequence ID" value="SOD20276.1"/>
    <property type="molecule type" value="Genomic_DNA"/>
</dbReference>
<keyword evidence="1" id="KW-0732">Signal</keyword>
<dbReference type="AlphaFoldDB" id="A0A286AEF1"/>
<evidence type="ECO:0000313" key="2">
    <source>
        <dbReference type="EMBL" id="SOD20276.1"/>
    </source>
</evidence>